<proteinExistence type="predicted"/>
<evidence type="ECO:0000313" key="1">
    <source>
        <dbReference type="EMBL" id="KXU36055.1"/>
    </source>
</evidence>
<comment type="caution">
    <text evidence="1">The sequence shown here is derived from an EMBL/GenBank/DDBJ whole genome shotgun (WGS) entry which is preliminary data.</text>
</comment>
<dbReference type="STRING" id="1548208.AXK12_04340"/>
<organism evidence="1 2">
    <name type="scientific">Cephaloticoccus capnophilus</name>
    <dbReference type="NCBI Taxonomy" id="1548208"/>
    <lineage>
        <taxon>Bacteria</taxon>
        <taxon>Pseudomonadati</taxon>
        <taxon>Verrucomicrobiota</taxon>
        <taxon>Opitutia</taxon>
        <taxon>Opitutales</taxon>
        <taxon>Opitutaceae</taxon>
        <taxon>Cephaloticoccus</taxon>
    </lineage>
</organism>
<sequence length="552" mass="60280">MFAKPRSRAALLLLVAAAVAFVGQGVSLFLGAKTLAKAKSELAAKEGWLTSLANAEPAPTQAVADALAREFAELRNAVGQAESLWRDNSITRALCDSPPPPNSRAAYFEIARYRQALAGLAGEQGIEIAQDEFFGFRAYANVGPSEADILRVYTQRLGLERVLGALFRSKPQRLLAVIREERNASPEAPWQDESGSADASYRFQIRFLGTTAVLRTWLNELASDRLPVLVRSVTVEPGAERQVIPDRGRPTAALSLSSFGETGDSDGFELLVRPSGSEFLVTLDYVELGAEEEVEALTEGFSRFSENSPERVMTWPAPESQVRGPQWIFDVFTPPEIFYHPAEQQFRVKALRPSADPALTAHALPDSQNGELTVPRLLGVRREDYPLQLSGYIGGAGSDGLRGDCVGPFLGLFENRESGELLLLRGGDRVESLGIEVLDFRVEMQSVAHDEGTPFRAPRAVARIRDVQGERRSLYEGERAEGHALIAEVEWYGERLELREGDVVAGEEGALLTVSEIQCAPQPRAVMKSHATAPESEWLVFTLESAPAGSPH</sequence>
<keyword evidence="2" id="KW-1185">Reference proteome</keyword>
<dbReference type="EMBL" id="LSZP01000032">
    <property type="protein sequence ID" value="KXU36055.1"/>
    <property type="molecule type" value="Genomic_DNA"/>
</dbReference>
<name>A0A139SNA5_9BACT</name>
<protein>
    <submittedName>
        <fullName evidence="1">Uncharacterized protein</fullName>
    </submittedName>
</protein>
<evidence type="ECO:0000313" key="2">
    <source>
        <dbReference type="Proteomes" id="UP000071392"/>
    </source>
</evidence>
<gene>
    <name evidence="1" type="ORF">AXK12_04340</name>
</gene>
<dbReference type="AlphaFoldDB" id="A0A139SNA5"/>
<reference evidence="1 2" key="1">
    <citation type="submission" date="2016-02" db="EMBL/GenBank/DDBJ databases">
        <authorList>
            <person name="Wen L."/>
            <person name="He K."/>
            <person name="Yang H."/>
        </authorList>
    </citation>
    <scope>NUCLEOTIDE SEQUENCE [LARGE SCALE GENOMIC DNA]</scope>
    <source>
        <strain evidence="1 2">CV41</strain>
    </source>
</reference>
<dbReference type="Proteomes" id="UP000071392">
    <property type="component" value="Unassembled WGS sequence"/>
</dbReference>
<accession>A0A139SNA5</accession>